<organism evidence="13 14">
    <name type="scientific">Dactylosporangium darangshiense</name>
    <dbReference type="NCBI Taxonomy" id="579108"/>
    <lineage>
        <taxon>Bacteria</taxon>
        <taxon>Bacillati</taxon>
        <taxon>Actinomycetota</taxon>
        <taxon>Actinomycetes</taxon>
        <taxon>Micromonosporales</taxon>
        <taxon>Micromonosporaceae</taxon>
        <taxon>Dactylosporangium</taxon>
    </lineage>
</organism>
<evidence type="ECO:0000256" key="6">
    <source>
        <dbReference type="ARBA" id="ARBA00022741"/>
    </source>
</evidence>
<evidence type="ECO:0000256" key="4">
    <source>
        <dbReference type="ARBA" id="ARBA00022679"/>
    </source>
</evidence>
<evidence type="ECO:0000256" key="3">
    <source>
        <dbReference type="ARBA" id="ARBA00017144"/>
    </source>
</evidence>
<comment type="function">
    <text evidence="10">Phosphorylation of dTMP to form dTDP in both de novo and salvage pathways of dTTP synthesis.</text>
</comment>
<reference evidence="14" key="1">
    <citation type="journal article" date="2019" name="Int. J. Syst. Evol. Microbiol.">
        <title>The Global Catalogue of Microorganisms (GCM) 10K type strain sequencing project: providing services to taxonomists for standard genome sequencing and annotation.</title>
        <authorList>
            <consortium name="The Broad Institute Genomics Platform"/>
            <consortium name="The Broad Institute Genome Sequencing Center for Infectious Disease"/>
            <person name="Wu L."/>
            <person name="Ma J."/>
        </authorList>
    </citation>
    <scope>NUCLEOTIDE SEQUENCE [LARGE SCALE GENOMIC DNA]</scope>
    <source>
        <strain evidence="14">JCM 17441</strain>
    </source>
</reference>
<evidence type="ECO:0000259" key="12">
    <source>
        <dbReference type="Pfam" id="PF02223"/>
    </source>
</evidence>
<comment type="caution">
    <text evidence="13">The sequence shown here is derived from an EMBL/GenBank/DDBJ whole genome shotgun (WGS) entry which is preliminary data.</text>
</comment>
<feature type="domain" description="Thymidylate kinase-like" evidence="12">
    <location>
        <begin position="6"/>
        <end position="204"/>
    </location>
</feature>
<evidence type="ECO:0000256" key="1">
    <source>
        <dbReference type="ARBA" id="ARBA00009776"/>
    </source>
</evidence>
<accession>A0ABP8DID4</accession>
<feature type="region of interest" description="Disordered" evidence="11">
    <location>
        <begin position="218"/>
        <end position="240"/>
    </location>
</feature>
<dbReference type="Pfam" id="PF02223">
    <property type="entry name" value="Thymidylate_kin"/>
    <property type="match status" value="1"/>
</dbReference>
<gene>
    <name evidence="13" type="primary">tmk_2</name>
    <name evidence="10" type="synonym">tmk</name>
    <name evidence="13" type="ORF">GCM10022255_070120</name>
</gene>
<keyword evidence="6 10" id="KW-0547">Nucleotide-binding</keyword>
<keyword evidence="8 10" id="KW-0067">ATP-binding</keyword>
<comment type="caution">
    <text evidence="10">Lacks conserved residue(s) required for the propagation of feature annotation.</text>
</comment>
<dbReference type="CDD" id="cd01672">
    <property type="entry name" value="TMPK"/>
    <property type="match status" value="1"/>
</dbReference>
<dbReference type="EMBL" id="BAABAT010000024">
    <property type="protein sequence ID" value="GAA4256609.1"/>
    <property type="molecule type" value="Genomic_DNA"/>
</dbReference>
<dbReference type="InterPro" id="IPR039430">
    <property type="entry name" value="Thymidylate_kin-like_dom"/>
</dbReference>
<evidence type="ECO:0000256" key="5">
    <source>
        <dbReference type="ARBA" id="ARBA00022727"/>
    </source>
</evidence>
<dbReference type="PANTHER" id="PTHR10344:SF4">
    <property type="entry name" value="UMP-CMP KINASE 2, MITOCHONDRIAL"/>
    <property type="match status" value="1"/>
</dbReference>
<evidence type="ECO:0000256" key="9">
    <source>
        <dbReference type="ARBA" id="ARBA00048743"/>
    </source>
</evidence>
<dbReference type="GO" id="GO:0016301">
    <property type="term" value="F:kinase activity"/>
    <property type="evidence" value="ECO:0007669"/>
    <property type="project" value="UniProtKB-KW"/>
</dbReference>
<keyword evidence="5 10" id="KW-0545">Nucleotide biosynthesis</keyword>
<keyword evidence="4 10" id="KW-0808">Transferase</keyword>
<comment type="similarity">
    <text evidence="1 10">Belongs to the thymidylate kinase family.</text>
</comment>
<proteinExistence type="inferred from homology"/>
<keyword evidence="7 10" id="KW-0418">Kinase</keyword>
<dbReference type="SUPFAM" id="SSF52540">
    <property type="entry name" value="P-loop containing nucleoside triphosphate hydrolases"/>
    <property type="match status" value="1"/>
</dbReference>
<dbReference type="PANTHER" id="PTHR10344">
    <property type="entry name" value="THYMIDYLATE KINASE"/>
    <property type="match status" value="1"/>
</dbReference>
<dbReference type="InterPro" id="IPR027417">
    <property type="entry name" value="P-loop_NTPase"/>
</dbReference>
<sequence length="240" mass="26503">MTLIAFEGLPGAGKSTQSRLLAEHLDRAGHAVVYLPDNLTRDTDDLGATLLSLFTRGDPFARHDSVVTEVHLAAAIRTHTLATHIEPTLDQRRTVVEDRGLHTMYSYSLATLLQRHRSAPDLAIAWLYAVGALTGRAADRSLWLRLPVDEAIARAEHRQRHPYTAEQRLYLRYVDDAYRELADRDPTLIVVDVAGRTVNEVHAAVLAALAGDLAASRSNSRPLVPTQRGPAATKRRPGMR</sequence>
<keyword evidence="14" id="KW-1185">Reference proteome</keyword>
<dbReference type="EC" id="2.7.4.9" evidence="2 10"/>
<evidence type="ECO:0000256" key="2">
    <source>
        <dbReference type="ARBA" id="ARBA00012980"/>
    </source>
</evidence>
<dbReference type="InterPro" id="IPR018094">
    <property type="entry name" value="Thymidylate_kinase"/>
</dbReference>
<protein>
    <recommendedName>
        <fullName evidence="3 10">Thymidylate kinase</fullName>
        <ecNumber evidence="2 10">2.7.4.9</ecNumber>
    </recommendedName>
    <alternativeName>
        <fullName evidence="10">dTMP kinase</fullName>
    </alternativeName>
</protein>
<dbReference type="Gene3D" id="3.40.50.300">
    <property type="entry name" value="P-loop containing nucleotide triphosphate hydrolases"/>
    <property type="match status" value="1"/>
</dbReference>
<name>A0ABP8DID4_9ACTN</name>
<evidence type="ECO:0000256" key="8">
    <source>
        <dbReference type="ARBA" id="ARBA00022840"/>
    </source>
</evidence>
<dbReference type="RefSeq" id="WP_345133578.1">
    <property type="nucleotide sequence ID" value="NZ_BAABAT010000024.1"/>
</dbReference>
<evidence type="ECO:0000256" key="11">
    <source>
        <dbReference type="SAM" id="MobiDB-lite"/>
    </source>
</evidence>
<dbReference type="HAMAP" id="MF_00165">
    <property type="entry name" value="Thymidylate_kinase"/>
    <property type="match status" value="1"/>
</dbReference>
<dbReference type="Proteomes" id="UP001500620">
    <property type="component" value="Unassembled WGS sequence"/>
</dbReference>
<evidence type="ECO:0000313" key="14">
    <source>
        <dbReference type="Proteomes" id="UP001500620"/>
    </source>
</evidence>
<comment type="catalytic activity">
    <reaction evidence="9 10">
        <text>dTMP + ATP = dTDP + ADP</text>
        <dbReference type="Rhea" id="RHEA:13517"/>
        <dbReference type="ChEBI" id="CHEBI:30616"/>
        <dbReference type="ChEBI" id="CHEBI:58369"/>
        <dbReference type="ChEBI" id="CHEBI:63528"/>
        <dbReference type="ChEBI" id="CHEBI:456216"/>
        <dbReference type="EC" id="2.7.4.9"/>
    </reaction>
</comment>
<evidence type="ECO:0000313" key="13">
    <source>
        <dbReference type="EMBL" id="GAA4256609.1"/>
    </source>
</evidence>
<evidence type="ECO:0000256" key="7">
    <source>
        <dbReference type="ARBA" id="ARBA00022777"/>
    </source>
</evidence>
<evidence type="ECO:0000256" key="10">
    <source>
        <dbReference type="HAMAP-Rule" id="MF_00165"/>
    </source>
</evidence>